<dbReference type="AlphaFoldDB" id="A0A6A4GHU4"/>
<organism evidence="1 2">
    <name type="scientific">Gymnopus androsaceus JB14</name>
    <dbReference type="NCBI Taxonomy" id="1447944"/>
    <lineage>
        <taxon>Eukaryota</taxon>
        <taxon>Fungi</taxon>
        <taxon>Dikarya</taxon>
        <taxon>Basidiomycota</taxon>
        <taxon>Agaricomycotina</taxon>
        <taxon>Agaricomycetes</taxon>
        <taxon>Agaricomycetidae</taxon>
        <taxon>Agaricales</taxon>
        <taxon>Marasmiineae</taxon>
        <taxon>Omphalotaceae</taxon>
        <taxon>Gymnopus</taxon>
    </lineage>
</organism>
<dbReference type="EMBL" id="ML770043">
    <property type="protein sequence ID" value="KAE9385020.1"/>
    <property type="molecule type" value="Genomic_DNA"/>
</dbReference>
<protein>
    <submittedName>
        <fullName evidence="1">Uncharacterized protein</fullName>
    </submittedName>
</protein>
<proteinExistence type="predicted"/>
<accession>A0A6A4GHU4</accession>
<dbReference type="Proteomes" id="UP000799118">
    <property type="component" value="Unassembled WGS sequence"/>
</dbReference>
<gene>
    <name evidence="1" type="ORF">BT96DRAFT_1007462</name>
</gene>
<sequence length="188" mass="21387">MDTLIFLSFYFSLIHNEFREWVPLSRIGMLPILCTVSYLALQKHLVDSFDLYAHNFAASEASKTFLPFENDVLPSNNNCDEGRSLSHKESEAEMKRIEMLKRRFIPNVAFMDRADEHFLLDRSQAPDRANWLPKMYQLEVCGARQPRTQQSSCHAFFNELDALLADVRPGLGTIIADCSEVAAPGSTP</sequence>
<reference evidence="1" key="1">
    <citation type="journal article" date="2019" name="Environ. Microbiol.">
        <title>Fungal ecological strategies reflected in gene transcription - a case study of two litter decomposers.</title>
        <authorList>
            <person name="Barbi F."/>
            <person name="Kohler A."/>
            <person name="Barry K."/>
            <person name="Baskaran P."/>
            <person name="Daum C."/>
            <person name="Fauchery L."/>
            <person name="Ihrmark K."/>
            <person name="Kuo A."/>
            <person name="LaButti K."/>
            <person name="Lipzen A."/>
            <person name="Morin E."/>
            <person name="Grigoriev I.V."/>
            <person name="Henrissat B."/>
            <person name="Lindahl B."/>
            <person name="Martin F."/>
        </authorList>
    </citation>
    <scope>NUCLEOTIDE SEQUENCE</scope>
    <source>
        <strain evidence="1">JB14</strain>
    </source>
</reference>
<keyword evidence="2" id="KW-1185">Reference proteome</keyword>
<evidence type="ECO:0000313" key="1">
    <source>
        <dbReference type="EMBL" id="KAE9385020.1"/>
    </source>
</evidence>
<name>A0A6A4GHU4_9AGAR</name>
<evidence type="ECO:0000313" key="2">
    <source>
        <dbReference type="Proteomes" id="UP000799118"/>
    </source>
</evidence>